<reference evidence="8 9" key="1">
    <citation type="submission" date="2020-08" db="EMBL/GenBank/DDBJ databases">
        <title>Genomic Encyclopedia of Type Strains, Phase IV (KMG-IV): sequencing the most valuable type-strain genomes for metagenomic binning, comparative biology and taxonomic classification.</title>
        <authorList>
            <person name="Goeker M."/>
        </authorList>
    </citation>
    <scope>NUCLEOTIDE SEQUENCE [LARGE SCALE GENOMIC DNA]</scope>
    <source>
        <strain evidence="8 9">DSM 25966</strain>
    </source>
</reference>
<evidence type="ECO:0000256" key="6">
    <source>
        <dbReference type="ARBA" id="ARBA00023136"/>
    </source>
</evidence>
<evidence type="ECO:0000256" key="7">
    <source>
        <dbReference type="SAM" id="Phobius"/>
    </source>
</evidence>
<dbReference type="InterPro" id="IPR032808">
    <property type="entry name" value="DoxX"/>
</dbReference>
<comment type="subcellular location">
    <subcellularLocation>
        <location evidence="1">Cell membrane</location>
        <topology evidence="1">Multi-pass membrane protein</topology>
    </subcellularLocation>
</comment>
<dbReference type="Proteomes" id="UP000553963">
    <property type="component" value="Unassembled WGS sequence"/>
</dbReference>
<evidence type="ECO:0000256" key="4">
    <source>
        <dbReference type="ARBA" id="ARBA00022692"/>
    </source>
</evidence>
<feature type="transmembrane region" description="Helical" evidence="7">
    <location>
        <begin position="73"/>
        <end position="92"/>
    </location>
</feature>
<dbReference type="GO" id="GO:0005886">
    <property type="term" value="C:plasma membrane"/>
    <property type="evidence" value="ECO:0007669"/>
    <property type="project" value="UniProtKB-SubCell"/>
</dbReference>
<dbReference type="EMBL" id="JACIDS010000005">
    <property type="protein sequence ID" value="MBB3932990.1"/>
    <property type="molecule type" value="Genomic_DNA"/>
</dbReference>
<keyword evidence="5 7" id="KW-1133">Transmembrane helix</keyword>
<accession>A0A840ARJ4</accession>
<keyword evidence="3" id="KW-1003">Cell membrane</keyword>
<evidence type="ECO:0000256" key="2">
    <source>
        <dbReference type="ARBA" id="ARBA00006679"/>
    </source>
</evidence>
<keyword evidence="4 7" id="KW-0812">Transmembrane</keyword>
<protein>
    <submittedName>
        <fullName evidence="8">Putative oxidoreductase</fullName>
    </submittedName>
</protein>
<dbReference type="Pfam" id="PF07681">
    <property type="entry name" value="DoxX"/>
    <property type="match status" value="1"/>
</dbReference>
<evidence type="ECO:0000313" key="8">
    <source>
        <dbReference type="EMBL" id="MBB3932990.1"/>
    </source>
</evidence>
<organism evidence="8 9">
    <name type="scientific">Kaistia hirudinis</name>
    <dbReference type="NCBI Taxonomy" id="1293440"/>
    <lineage>
        <taxon>Bacteria</taxon>
        <taxon>Pseudomonadati</taxon>
        <taxon>Pseudomonadota</taxon>
        <taxon>Alphaproteobacteria</taxon>
        <taxon>Hyphomicrobiales</taxon>
        <taxon>Kaistiaceae</taxon>
        <taxon>Kaistia</taxon>
    </lineage>
</organism>
<dbReference type="InterPro" id="IPR051907">
    <property type="entry name" value="DoxX-like_oxidoreductase"/>
</dbReference>
<gene>
    <name evidence="8" type="ORF">GGR25_004054</name>
</gene>
<evidence type="ECO:0000256" key="5">
    <source>
        <dbReference type="ARBA" id="ARBA00022989"/>
    </source>
</evidence>
<feature type="transmembrane region" description="Helical" evidence="7">
    <location>
        <begin position="44"/>
        <end position="66"/>
    </location>
</feature>
<comment type="similarity">
    <text evidence="2">Belongs to the DoxX family.</text>
</comment>
<evidence type="ECO:0000256" key="1">
    <source>
        <dbReference type="ARBA" id="ARBA00004651"/>
    </source>
</evidence>
<sequence length="136" mass="14978">MMTFLERWQPHCLAALRIVAALLFIEHGTSKLWGWPYVDGLSNLPPFTLFWTAGVIEIVGGVLLLLGLFTRPAAFILSGEMAVAYFMEHLPIDFFPIRNQGDAPILFCFVFLYLAAAGPGAFSLDGLRRAQASADS</sequence>
<dbReference type="PANTHER" id="PTHR33452">
    <property type="entry name" value="OXIDOREDUCTASE CATD-RELATED"/>
    <property type="match status" value="1"/>
</dbReference>
<name>A0A840ARJ4_9HYPH</name>
<feature type="transmembrane region" description="Helical" evidence="7">
    <location>
        <begin position="104"/>
        <end position="124"/>
    </location>
</feature>
<keyword evidence="9" id="KW-1185">Reference proteome</keyword>
<proteinExistence type="inferred from homology"/>
<dbReference type="PANTHER" id="PTHR33452:SF4">
    <property type="entry name" value="BLL4328 PROTEIN"/>
    <property type="match status" value="1"/>
</dbReference>
<keyword evidence="6 7" id="KW-0472">Membrane</keyword>
<comment type="caution">
    <text evidence="8">The sequence shown here is derived from an EMBL/GenBank/DDBJ whole genome shotgun (WGS) entry which is preliminary data.</text>
</comment>
<evidence type="ECO:0000256" key="3">
    <source>
        <dbReference type="ARBA" id="ARBA00022475"/>
    </source>
</evidence>
<evidence type="ECO:0000313" key="9">
    <source>
        <dbReference type="Proteomes" id="UP000553963"/>
    </source>
</evidence>
<dbReference type="RefSeq" id="WP_183400644.1">
    <property type="nucleotide sequence ID" value="NZ_JACIDS010000005.1"/>
</dbReference>
<dbReference type="AlphaFoldDB" id="A0A840ARJ4"/>